<protein>
    <submittedName>
        <fullName evidence="1">Uncharacterized protein</fullName>
    </submittedName>
</protein>
<sequence length="100" mass="11872">MLQLHTYERLSFLQETPPVDQHHTSLQLLPPSFCNRTRETNCRTISLFTLRGTRHNSCRTRSLSKTQSRKHNYETSEHLLELQNHLIVSHCELRLQKHPD</sequence>
<dbReference type="EMBL" id="JAHRIN010027150">
    <property type="protein sequence ID" value="MEQ2201141.1"/>
    <property type="molecule type" value="Genomic_DNA"/>
</dbReference>
<keyword evidence="2" id="KW-1185">Reference proteome</keyword>
<accession>A0ABV0R0F8</accession>
<gene>
    <name evidence="1" type="ORF">XENOCAPTIV_008136</name>
</gene>
<proteinExistence type="predicted"/>
<comment type="caution">
    <text evidence="1">The sequence shown here is derived from an EMBL/GenBank/DDBJ whole genome shotgun (WGS) entry which is preliminary data.</text>
</comment>
<name>A0ABV0R0F8_9TELE</name>
<dbReference type="Proteomes" id="UP001434883">
    <property type="component" value="Unassembled WGS sequence"/>
</dbReference>
<reference evidence="1 2" key="1">
    <citation type="submission" date="2021-06" db="EMBL/GenBank/DDBJ databases">
        <authorList>
            <person name="Palmer J.M."/>
        </authorList>
    </citation>
    <scope>NUCLEOTIDE SEQUENCE [LARGE SCALE GENOMIC DNA]</scope>
    <source>
        <strain evidence="1 2">XC_2019</strain>
        <tissue evidence="1">Muscle</tissue>
    </source>
</reference>
<evidence type="ECO:0000313" key="1">
    <source>
        <dbReference type="EMBL" id="MEQ2201141.1"/>
    </source>
</evidence>
<organism evidence="1 2">
    <name type="scientific">Xenoophorus captivus</name>
    <dbReference type="NCBI Taxonomy" id="1517983"/>
    <lineage>
        <taxon>Eukaryota</taxon>
        <taxon>Metazoa</taxon>
        <taxon>Chordata</taxon>
        <taxon>Craniata</taxon>
        <taxon>Vertebrata</taxon>
        <taxon>Euteleostomi</taxon>
        <taxon>Actinopterygii</taxon>
        <taxon>Neopterygii</taxon>
        <taxon>Teleostei</taxon>
        <taxon>Neoteleostei</taxon>
        <taxon>Acanthomorphata</taxon>
        <taxon>Ovalentaria</taxon>
        <taxon>Atherinomorphae</taxon>
        <taxon>Cyprinodontiformes</taxon>
        <taxon>Goodeidae</taxon>
        <taxon>Xenoophorus</taxon>
    </lineage>
</organism>
<evidence type="ECO:0000313" key="2">
    <source>
        <dbReference type="Proteomes" id="UP001434883"/>
    </source>
</evidence>